<proteinExistence type="predicted"/>
<accession>A0A6L2LDU0</accession>
<reference evidence="1" key="1">
    <citation type="journal article" date="2019" name="Sci. Rep.">
        <title>Draft genome of Tanacetum cinerariifolium, the natural source of mosquito coil.</title>
        <authorList>
            <person name="Yamashiro T."/>
            <person name="Shiraishi A."/>
            <person name="Satake H."/>
            <person name="Nakayama K."/>
        </authorList>
    </citation>
    <scope>NUCLEOTIDE SEQUENCE</scope>
</reference>
<protein>
    <submittedName>
        <fullName evidence="1">Uncharacterized protein</fullName>
    </submittedName>
</protein>
<gene>
    <name evidence="1" type="ORF">Tci_030332</name>
</gene>
<comment type="caution">
    <text evidence="1">The sequence shown here is derived from an EMBL/GenBank/DDBJ whole genome shotgun (WGS) entry which is preliminary data.</text>
</comment>
<dbReference type="EMBL" id="BKCJ010003988">
    <property type="protein sequence ID" value="GEU58354.1"/>
    <property type="molecule type" value="Genomic_DNA"/>
</dbReference>
<evidence type="ECO:0000313" key="1">
    <source>
        <dbReference type="EMBL" id="GEU58354.1"/>
    </source>
</evidence>
<dbReference type="AlphaFoldDB" id="A0A6L2LDU0"/>
<sequence length="361" mass="41452">MVKVDKERLRKSKVDNNFGTEVVYEREGTLFKLDGMSTLIELNNIRAYTRLEEEKAHRHGKVYNWETATYGRIWYDDDIHDLRFVETEFPTIAFNDTLTFEVALSCEPTVSSLNDNKTDFRISFNESDDEDYTTNKFFYELILFKTADTALPPRDQRHQYLRFEGLEYTGILSDRVYLLAELGGGYLRFEACWHRMSWREFILGMGLHTVEEIESAGFGAYWADSARQILDKGDMSAYWRGILSEEDFLGTTPSYTMIENQMLRLRHRLIKCSIAGRSHAPKKGLTVIVRDLLVIDMAELVRLQICKELVDTWAWVASRPFRQPDAVAGALKVAEGAPDVDEGAQAIPVHLQAPQPPLVVS</sequence>
<name>A0A6L2LDU0_TANCI</name>
<organism evidence="1">
    <name type="scientific">Tanacetum cinerariifolium</name>
    <name type="common">Dalmatian daisy</name>
    <name type="synonym">Chrysanthemum cinerariifolium</name>
    <dbReference type="NCBI Taxonomy" id="118510"/>
    <lineage>
        <taxon>Eukaryota</taxon>
        <taxon>Viridiplantae</taxon>
        <taxon>Streptophyta</taxon>
        <taxon>Embryophyta</taxon>
        <taxon>Tracheophyta</taxon>
        <taxon>Spermatophyta</taxon>
        <taxon>Magnoliopsida</taxon>
        <taxon>eudicotyledons</taxon>
        <taxon>Gunneridae</taxon>
        <taxon>Pentapetalae</taxon>
        <taxon>asterids</taxon>
        <taxon>campanulids</taxon>
        <taxon>Asterales</taxon>
        <taxon>Asteraceae</taxon>
        <taxon>Asteroideae</taxon>
        <taxon>Anthemideae</taxon>
        <taxon>Anthemidinae</taxon>
        <taxon>Tanacetum</taxon>
    </lineage>
</organism>